<evidence type="ECO:0000259" key="1">
    <source>
        <dbReference type="Pfam" id="PF07022"/>
    </source>
</evidence>
<dbReference type="Proteomes" id="UP000185678">
    <property type="component" value="Unassembled WGS sequence"/>
</dbReference>
<dbReference type="AlphaFoldDB" id="A0A1N7LSK4"/>
<gene>
    <name evidence="2" type="ORF">SAMN05421779_103528</name>
</gene>
<dbReference type="InterPro" id="IPR010744">
    <property type="entry name" value="Phage_CI_N"/>
</dbReference>
<dbReference type="EMBL" id="FTOA01000003">
    <property type="protein sequence ID" value="SIS76759.1"/>
    <property type="molecule type" value="Genomic_DNA"/>
</dbReference>
<dbReference type="RefSeq" id="WP_076400259.1">
    <property type="nucleotide sequence ID" value="NZ_FTOA01000003.1"/>
</dbReference>
<evidence type="ECO:0000313" key="2">
    <source>
        <dbReference type="EMBL" id="SIS76759.1"/>
    </source>
</evidence>
<dbReference type="OrthoDB" id="7869445at2"/>
<accession>A0A1N7LSK4</accession>
<reference evidence="2 3" key="1">
    <citation type="submission" date="2017-01" db="EMBL/GenBank/DDBJ databases">
        <authorList>
            <person name="Mah S.A."/>
            <person name="Swanson W.J."/>
            <person name="Moy G.W."/>
            <person name="Vacquier V.D."/>
        </authorList>
    </citation>
    <scope>NUCLEOTIDE SEQUENCE [LARGE SCALE GENOMIC DNA]</scope>
    <source>
        <strain evidence="2 3">DSM 11589</strain>
    </source>
</reference>
<feature type="domain" description="Bacteriophage CI repressor N-terminal" evidence="1">
    <location>
        <begin position="11"/>
        <end position="71"/>
    </location>
</feature>
<evidence type="ECO:0000313" key="3">
    <source>
        <dbReference type="Proteomes" id="UP000185678"/>
    </source>
</evidence>
<dbReference type="Pfam" id="PF07022">
    <property type="entry name" value="Phage_CI_repr"/>
    <property type="match status" value="1"/>
</dbReference>
<organism evidence="2 3">
    <name type="scientific">Insolitispirillum peregrinum</name>
    <dbReference type="NCBI Taxonomy" id="80876"/>
    <lineage>
        <taxon>Bacteria</taxon>
        <taxon>Pseudomonadati</taxon>
        <taxon>Pseudomonadota</taxon>
        <taxon>Alphaproteobacteria</taxon>
        <taxon>Rhodospirillales</taxon>
        <taxon>Novispirillaceae</taxon>
        <taxon>Insolitispirillum</taxon>
    </lineage>
</organism>
<proteinExistence type="predicted"/>
<dbReference type="GO" id="GO:0003677">
    <property type="term" value="F:DNA binding"/>
    <property type="evidence" value="ECO:0007669"/>
    <property type="project" value="InterPro"/>
</dbReference>
<name>A0A1N7LSK4_9PROT</name>
<dbReference type="GO" id="GO:0045892">
    <property type="term" value="P:negative regulation of DNA-templated transcription"/>
    <property type="evidence" value="ECO:0007669"/>
    <property type="project" value="InterPro"/>
</dbReference>
<dbReference type="InterPro" id="IPR010982">
    <property type="entry name" value="Lambda_DNA-bd_dom_sf"/>
</dbReference>
<sequence>MKPSPTIDVEAVLTRIKDALKIQTDTQLGEYFEVSKKTISSWKSRNSMPIEFMLMACVATGKKIDYFIFGESIVREPTEFKLFDIDIMAAVGIHIATALLSEYAPEELAFMEEEKLDQIGMSTGLQIMFLMGEFDREKKLLLDSGKINRENYIEYIKKNHRYDLPYFAKALSNKEKL</sequence>
<protein>
    <submittedName>
        <fullName evidence="2">Bacteriophage CI repressor helix-turn-helix domain-containing protein</fullName>
    </submittedName>
</protein>
<dbReference type="Gene3D" id="1.10.260.40">
    <property type="entry name" value="lambda repressor-like DNA-binding domains"/>
    <property type="match status" value="1"/>
</dbReference>
<keyword evidence="3" id="KW-1185">Reference proteome</keyword>